<keyword evidence="1" id="KW-0808">Transferase</keyword>
<sequence length="155" mass="17566">MYAAQLQRGRMTKFQWRAQVSLLYKKGDRNLPSNDRPISLFHVDAKLGPKILAYRLGSALEALLCSDQYGFVPGRDIRHAHLRFQALSQLFAGDHSPAGAVLLDFAKASDSVVWDARDMVLIHFGFSDSFRRWIRVLFPGTLVSLMFNGRPLDPF</sequence>
<comment type="caution">
    <text evidence="1">The sequence shown here is derived from an EMBL/GenBank/DDBJ whole genome shotgun (WGS) entry which is preliminary data.</text>
</comment>
<protein>
    <submittedName>
        <fullName evidence="1">Reverse transcriptase (RNA-dependent DNA polymerase)</fullName>
    </submittedName>
</protein>
<evidence type="ECO:0000313" key="1">
    <source>
        <dbReference type="EMBL" id="KAF4135248.1"/>
    </source>
</evidence>
<dbReference type="Proteomes" id="UP000704712">
    <property type="component" value="Unassembled WGS sequence"/>
</dbReference>
<dbReference type="EMBL" id="JAACNO010002188">
    <property type="protein sequence ID" value="KAF4135248.1"/>
    <property type="molecule type" value="Genomic_DNA"/>
</dbReference>
<proteinExistence type="predicted"/>
<evidence type="ECO:0000313" key="2">
    <source>
        <dbReference type="Proteomes" id="UP000704712"/>
    </source>
</evidence>
<dbReference type="PANTHER" id="PTHR19446">
    <property type="entry name" value="REVERSE TRANSCRIPTASES"/>
    <property type="match status" value="1"/>
</dbReference>
<keyword evidence="1" id="KW-0695">RNA-directed DNA polymerase</keyword>
<organism evidence="1 2">
    <name type="scientific">Phytophthora infestans</name>
    <name type="common">Potato late blight agent</name>
    <name type="synonym">Botrytis infestans</name>
    <dbReference type="NCBI Taxonomy" id="4787"/>
    <lineage>
        <taxon>Eukaryota</taxon>
        <taxon>Sar</taxon>
        <taxon>Stramenopiles</taxon>
        <taxon>Oomycota</taxon>
        <taxon>Peronosporomycetes</taxon>
        <taxon>Peronosporales</taxon>
        <taxon>Peronosporaceae</taxon>
        <taxon>Phytophthora</taxon>
    </lineage>
</organism>
<accession>A0A8S9UAH2</accession>
<keyword evidence="1" id="KW-0548">Nucleotidyltransferase</keyword>
<reference evidence="1" key="1">
    <citation type="submission" date="2020-03" db="EMBL/GenBank/DDBJ databases">
        <title>Hybrid Assembly of Korean Phytophthora infestans isolates.</title>
        <authorList>
            <person name="Prokchorchik M."/>
            <person name="Lee Y."/>
            <person name="Seo J."/>
            <person name="Cho J.-H."/>
            <person name="Park Y.-E."/>
            <person name="Jang D.-C."/>
            <person name="Im J.-S."/>
            <person name="Choi J.-G."/>
            <person name="Park H.-J."/>
            <person name="Lee G.-B."/>
            <person name="Lee Y.-G."/>
            <person name="Hong S.-Y."/>
            <person name="Cho K."/>
            <person name="Sohn K.H."/>
        </authorList>
    </citation>
    <scope>NUCLEOTIDE SEQUENCE</scope>
    <source>
        <strain evidence="1">KR_2_A2</strain>
    </source>
</reference>
<name>A0A8S9UAH2_PHYIN</name>
<dbReference type="AlphaFoldDB" id="A0A8S9UAH2"/>
<dbReference type="GO" id="GO:0003964">
    <property type="term" value="F:RNA-directed DNA polymerase activity"/>
    <property type="evidence" value="ECO:0007669"/>
    <property type="project" value="UniProtKB-KW"/>
</dbReference>
<gene>
    <name evidence="1" type="ORF">GN958_ATG15567</name>
</gene>